<evidence type="ECO:0000256" key="7">
    <source>
        <dbReference type="ARBA" id="ARBA00022801"/>
    </source>
</evidence>
<dbReference type="Pfam" id="PF02881">
    <property type="entry name" value="SRP54_N"/>
    <property type="match status" value="1"/>
</dbReference>
<keyword evidence="11" id="KW-0733">Signal recognition particle</keyword>
<dbReference type="SMART" id="SM00962">
    <property type="entry name" value="SRP54"/>
    <property type="match status" value="1"/>
</dbReference>
<dbReference type="Gene3D" id="1.20.120.140">
    <property type="entry name" value="Signal recognition particle SRP54, nucleotide-binding domain"/>
    <property type="match status" value="1"/>
</dbReference>
<dbReference type="InterPro" id="IPR042101">
    <property type="entry name" value="SRP54_N_sf"/>
</dbReference>
<evidence type="ECO:0000256" key="14">
    <source>
        <dbReference type="ARBA" id="ARBA00034832"/>
    </source>
</evidence>
<keyword evidence="8" id="KW-0256">Endoplasmic reticulum</keyword>
<dbReference type="InterPro" id="IPR027417">
    <property type="entry name" value="P-loop_NTPase"/>
</dbReference>
<dbReference type="GO" id="GO:0003924">
    <property type="term" value="F:GTPase activity"/>
    <property type="evidence" value="ECO:0007669"/>
    <property type="project" value="InterPro"/>
</dbReference>
<evidence type="ECO:0000256" key="4">
    <source>
        <dbReference type="ARBA" id="ARBA00005450"/>
    </source>
</evidence>
<evidence type="ECO:0000256" key="5">
    <source>
        <dbReference type="ARBA" id="ARBA00022490"/>
    </source>
</evidence>
<dbReference type="FunFam" id="1.10.260.30:FF:000002">
    <property type="entry name" value="Signal recognition particle 54 kDa protein"/>
    <property type="match status" value="1"/>
</dbReference>
<dbReference type="SMART" id="SM00382">
    <property type="entry name" value="AAA"/>
    <property type="match status" value="1"/>
</dbReference>
<organism evidence="20 21">
    <name type="scientific">Paragonimus westermani</name>
    <dbReference type="NCBI Taxonomy" id="34504"/>
    <lineage>
        <taxon>Eukaryota</taxon>
        <taxon>Metazoa</taxon>
        <taxon>Spiralia</taxon>
        <taxon>Lophotrochozoa</taxon>
        <taxon>Platyhelminthes</taxon>
        <taxon>Trematoda</taxon>
        <taxon>Digenea</taxon>
        <taxon>Plagiorchiida</taxon>
        <taxon>Troglotremata</taxon>
        <taxon>Troglotrematidae</taxon>
        <taxon>Paragonimus</taxon>
    </lineage>
</organism>
<evidence type="ECO:0000313" key="20">
    <source>
        <dbReference type="EMBL" id="KAA3675272.1"/>
    </source>
</evidence>
<dbReference type="SUPFAM" id="SSF52540">
    <property type="entry name" value="P-loop containing nucleoside triphosphate hydrolases"/>
    <property type="match status" value="1"/>
</dbReference>
<dbReference type="GO" id="GO:0016607">
    <property type="term" value="C:nuclear speck"/>
    <property type="evidence" value="ECO:0007669"/>
    <property type="project" value="UniProtKB-SubCell"/>
</dbReference>
<dbReference type="PROSITE" id="PS00300">
    <property type="entry name" value="SRP54"/>
    <property type="match status" value="1"/>
</dbReference>
<keyword evidence="5" id="KW-0963">Cytoplasm</keyword>
<dbReference type="Pfam" id="PF00448">
    <property type="entry name" value="SRP54"/>
    <property type="match status" value="2"/>
</dbReference>
<evidence type="ECO:0000256" key="16">
    <source>
        <dbReference type="ARBA" id="ARBA00035672"/>
    </source>
</evidence>
<dbReference type="GO" id="GO:0006616">
    <property type="term" value="P:SRP-dependent cotranslational protein targeting to membrane, translocation"/>
    <property type="evidence" value="ECO:0007669"/>
    <property type="project" value="TreeGrafter"/>
</dbReference>
<dbReference type="HAMAP" id="MF_00306">
    <property type="entry name" value="SRP54"/>
    <property type="match status" value="1"/>
</dbReference>
<evidence type="ECO:0000256" key="11">
    <source>
        <dbReference type="ARBA" id="ARBA00023135"/>
    </source>
</evidence>
<protein>
    <recommendedName>
        <fullName evidence="14">Signal recognition particle subunit SRP54</fullName>
        <ecNumber evidence="16">3.6.5.4</ecNumber>
    </recommendedName>
    <alternativeName>
        <fullName evidence="15">Signal recognition particle 54 kDa protein</fullName>
    </alternativeName>
</protein>
<keyword evidence="21" id="KW-1185">Reference proteome</keyword>
<comment type="subcellular location">
    <subcellularLocation>
        <location evidence="3">Cytoplasm</location>
    </subcellularLocation>
    <subcellularLocation>
        <location evidence="1">Endoplasmic reticulum</location>
    </subcellularLocation>
    <subcellularLocation>
        <location evidence="2">Nucleus speckle</location>
    </subcellularLocation>
</comment>
<feature type="domain" description="SRP54-type proteins GTP-binding" evidence="19">
    <location>
        <begin position="292"/>
        <end position="305"/>
    </location>
</feature>
<dbReference type="GO" id="GO:0030942">
    <property type="term" value="F:endoplasmic reticulum signal peptide binding"/>
    <property type="evidence" value="ECO:0007669"/>
    <property type="project" value="TreeGrafter"/>
</dbReference>
<dbReference type="Gene3D" id="3.40.50.300">
    <property type="entry name" value="P-loop containing nucleotide triphosphate hydrolases"/>
    <property type="match status" value="1"/>
</dbReference>
<keyword evidence="6" id="KW-0547">Nucleotide-binding</keyword>
<evidence type="ECO:0000256" key="2">
    <source>
        <dbReference type="ARBA" id="ARBA00004324"/>
    </source>
</evidence>
<dbReference type="GO" id="GO:0008312">
    <property type="term" value="F:7S RNA binding"/>
    <property type="evidence" value="ECO:0007669"/>
    <property type="project" value="InterPro"/>
</dbReference>
<evidence type="ECO:0000256" key="12">
    <source>
        <dbReference type="ARBA" id="ARBA00023242"/>
    </source>
</evidence>
<dbReference type="InterPro" id="IPR004125">
    <property type="entry name" value="Signal_recog_particle_SRP54_M"/>
</dbReference>
<evidence type="ECO:0000256" key="18">
    <source>
        <dbReference type="ARBA" id="ARBA00048157"/>
    </source>
</evidence>
<dbReference type="GO" id="GO:0005525">
    <property type="term" value="F:GTP binding"/>
    <property type="evidence" value="ECO:0007669"/>
    <property type="project" value="UniProtKB-KW"/>
</dbReference>
<dbReference type="EC" id="3.6.5.4" evidence="16"/>
<name>A0A5J4NIE1_9TREM</name>
<evidence type="ECO:0000259" key="19">
    <source>
        <dbReference type="PROSITE" id="PS00300"/>
    </source>
</evidence>
<comment type="catalytic activity">
    <reaction evidence="18">
        <text>GTP + H2O = GDP + phosphate + H(+)</text>
        <dbReference type="Rhea" id="RHEA:19669"/>
        <dbReference type="ChEBI" id="CHEBI:15377"/>
        <dbReference type="ChEBI" id="CHEBI:15378"/>
        <dbReference type="ChEBI" id="CHEBI:37565"/>
        <dbReference type="ChEBI" id="CHEBI:43474"/>
        <dbReference type="ChEBI" id="CHEBI:58189"/>
        <dbReference type="EC" id="3.6.5.4"/>
    </reaction>
    <physiologicalReaction direction="left-to-right" evidence="18">
        <dbReference type="Rhea" id="RHEA:19670"/>
    </physiologicalReaction>
</comment>
<keyword evidence="7" id="KW-0378">Hydrolase</keyword>
<keyword evidence="13" id="KW-0687">Ribonucleoprotein</keyword>
<accession>A0A5J4NIE1</accession>
<dbReference type="PANTHER" id="PTHR11564">
    <property type="entry name" value="SIGNAL RECOGNITION PARTICLE 54K PROTEIN SRP54"/>
    <property type="match status" value="1"/>
</dbReference>
<keyword evidence="10" id="KW-0342">GTP-binding</keyword>
<dbReference type="GO" id="GO:0005829">
    <property type="term" value="C:cytosol"/>
    <property type="evidence" value="ECO:0007669"/>
    <property type="project" value="TreeGrafter"/>
</dbReference>
<comment type="similarity">
    <text evidence="4">Belongs to the GTP-binding SRP family. SRP54 subfamily.</text>
</comment>
<comment type="caution">
    <text evidence="20">The sequence shown here is derived from an EMBL/GenBank/DDBJ whole genome shotgun (WGS) entry which is preliminary data.</text>
</comment>
<dbReference type="EMBL" id="QNGE01002622">
    <property type="protein sequence ID" value="KAA3675272.1"/>
    <property type="molecule type" value="Genomic_DNA"/>
</dbReference>
<evidence type="ECO:0000256" key="3">
    <source>
        <dbReference type="ARBA" id="ARBA00004496"/>
    </source>
</evidence>
<dbReference type="InterPro" id="IPR000897">
    <property type="entry name" value="SRP54_GTPase_dom"/>
</dbReference>
<evidence type="ECO:0000256" key="15">
    <source>
        <dbReference type="ARBA" id="ARBA00034907"/>
    </source>
</evidence>
<dbReference type="PANTHER" id="PTHR11564:SF5">
    <property type="entry name" value="SIGNAL RECOGNITION PARTICLE SUBUNIT SRP54"/>
    <property type="match status" value="1"/>
</dbReference>
<evidence type="ECO:0000256" key="1">
    <source>
        <dbReference type="ARBA" id="ARBA00004240"/>
    </source>
</evidence>
<dbReference type="FunFam" id="1.20.120.140:FF:000003">
    <property type="entry name" value="Signal recognition particle 54 kDa protein"/>
    <property type="match status" value="1"/>
</dbReference>
<dbReference type="Gene3D" id="1.10.260.30">
    <property type="entry name" value="Signal recognition particle, SRP54 subunit, M-domain"/>
    <property type="match status" value="1"/>
</dbReference>
<reference evidence="20 21" key="1">
    <citation type="journal article" date="2019" name="Gigascience">
        <title>Whole-genome sequence of the oriental lung fluke Paragonimus westermani.</title>
        <authorList>
            <person name="Oey H."/>
            <person name="Zakrzewski M."/>
            <person name="Narain K."/>
            <person name="Devi K.R."/>
            <person name="Agatsuma T."/>
            <person name="Nawaratna S."/>
            <person name="Gobert G.N."/>
            <person name="Jones M.K."/>
            <person name="Ragan M.A."/>
            <person name="McManus D.P."/>
            <person name="Krause L."/>
        </authorList>
    </citation>
    <scope>NUCLEOTIDE SEQUENCE [LARGE SCALE GENOMIC DNA]</scope>
    <source>
        <strain evidence="20 21">IND2009</strain>
    </source>
</reference>
<sequence>MVLAELGRKITNALRSLGNATIINEDVLNSLLKEICTALIESDVNIRLVKQLRENVRAVIDFDEMAAGLNKRKIIQSAVFKELVRLVDPQVKAWQPVKGSSNVIMLVGLQGSGKTTTATKLAYFYQRKGWKTCMICADTYRAGAFDQLKQNATKARIPFYGSYTETDPVVIARDGVRKFEDESFEIIIVDTSGRHKQEDSLFEEMLQVSNAIEPDHVIYVMDASIGQACEAQASAFKSKVDVSSVIVTKLDGHAKGADMFALDHSTLNGRVLLEKRKVGGGALSAVAATHSPIVFIGTGEHIDDFEPFRVQPFVQKLLGLGDLEGLVERVTELKLDENEELVKKLKQGVFTLRNMYEQFQNILKLGSFSQMLSAIPGLGQELLTNDQESHRRLKRLMTIMDSMNDYELDSDEGARLFNRQPGRTLRVARGAGVSQAEVKLLLTQHTKFYMVVKKMGGIKGLFQSGPRGGMGAGAGPGTGAGGNPPSLTEVAASWRSVNAGQMAKLNQSMAKVLDPRILQQMGGMTGLQNMMRQLQAGGGFGGRMA</sequence>
<dbReference type="InterPro" id="IPR022941">
    <property type="entry name" value="SRP54"/>
</dbReference>
<dbReference type="GO" id="GO:0005783">
    <property type="term" value="C:endoplasmic reticulum"/>
    <property type="evidence" value="ECO:0007669"/>
    <property type="project" value="UniProtKB-SubCell"/>
</dbReference>
<dbReference type="CDD" id="cd17875">
    <property type="entry name" value="SRP54_G"/>
    <property type="match status" value="1"/>
</dbReference>
<evidence type="ECO:0000313" key="21">
    <source>
        <dbReference type="Proteomes" id="UP000324629"/>
    </source>
</evidence>
<dbReference type="InterPro" id="IPR013822">
    <property type="entry name" value="Signal_recog_particl_SRP54_hlx"/>
</dbReference>
<keyword evidence="12" id="KW-0539">Nucleus</keyword>
<gene>
    <name evidence="20" type="ORF">DEA37_0014987</name>
</gene>
<dbReference type="SMART" id="SM00963">
    <property type="entry name" value="SRP54_N"/>
    <property type="match status" value="1"/>
</dbReference>
<dbReference type="AlphaFoldDB" id="A0A5J4NIE1"/>
<evidence type="ECO:0000256" key="9">
    <source>
        <dbReference type="ARBA" id="ARBA00022884"/>
    </source>
</evidence>
<dbReference type="Proteomes" id="UP000324629">
    <property type="component" value="Unassembled WGS sequence"/>
</dbReference>
<dbReference type="Pfam" id="PF02978">
    <property type="entry name" value="SRP_SPB"/>
    <property type="match status" value="1"/>
</dbReference>
<evidence type="ECO:0000256" key="6">
    <source>
        <dbReference type="ARBA" id="ARBA00022741"/>
    </source>
</evidence>
<evidence type="ECO:0000256" key="13">
    <source>
        <dbReference type="ARBA" id="ARBA00023274"/>
    </source>
</evidence>
<dbReference type="FunFam" id="3.40.50.300:FF:000022">
    <property type="entry name" value="Signal recognition particle 54 kDa subunit"/>
    <property type="match status" value="1"/>
</dbReference>
<evidence type="ECO:0000256" key="8">
    <source>
        <dbReference type="ARBA" id="ARBA00022824"/>
    </source>
</evidence>
<dbReference type="InterPro" id="IPR036891">
    <property type="entry name" value="Signal_recog_part_SRP54_M_sf"/>
</dbReference>
<evidence type="ECO:0000256" key="17">
    <source>
        <dbReference type="ARBA" id="ARBA00045747"/>
    </source>
</evidence>
<dbReference type="GO" id="GO:0005786">
    <property type="term" value="C:signal recognition particle, endoplasmic reticulum targeting"/>
    <property type="evidence" value="ECO:0007669"/>
    <property type="project" value="UniProtKB-KW"/>
</dbReference>
<proteinExistence type="inferred from homology"/>
<comment type="function">
    <text evidence="17">Component of the signal recognition particle (SRP) complex, a ribonucleoprotein complex that mediates the cotranslational targeting of secretory and membrane proteins to the endoplasmic reticulum (ER). As part of the SRP complex, associates with the SRP receptor (SR) component SRPRA to target secretory proteins to the endoplasmic reticulum membrane. Binds to the signal sequence of presecretory proteins when they emerge from the ribosomes. Displays basal GTPase activity, and stimulates reciprocal GTPase activation of the SR subunit SRPRA. Forms a guanosine 5'-triphosphate (GTP)-dependent complex with the SR subunit SRPRA. SR compaction and GTPase mediated rearrangement of SR drive SRP-mediated cotranslational protein translocation into the ER. Requires the presence of SRP9/SRP14 and/or SRP19 to stably interact with RNA. Plays a role in proliferation and differentiation of granulocytic cells, neutrophils migration capacity and exocrine pancreas development.</text>
</comment>
<dbReference type="SUPFAM" id="SSF47446">
    <property type="entry name" value="Signal peptide-binding domain"/>
    <property type="match status" value="1"/>
</dbReference>
<evidence type="ECO:0000256" key="10">
    <source>
        <dbReference type="ARBA" id="ARBA00023134"/>
    </source>
</evidence>
<keyword evidence="9" id="KW-0694">RNA-binding</keyword>
<dbReference type="InterPro" id="IPR003593">
    <property type="entry name" value="AAA+_ATPase"/>
</dbReference>